<accession>A0A2K8KX38</accession>
<reference evidence="1 2" key="1">
    <citation type="submission" date="2016-12" db="EMBL/GenBank/DDBJ databases">
        <title>Isolation and genomic insights into novel planktonic Zetaproteobacteria from stratified waters of the Chesapeake Bay.</title>
        <authorList>
            <person name="McAllister S.M."/>
            <person name="Kato S."/>
            <person name="Chan C.S."/>
            <person name="Chiu B.K."/>
            <person name="Field E.K."/>
        </authorList>
    </citation>
    <scope>NUCLEOTIDE SEQUENCE [LARGE SCALE GENOMIC DNA]</scope>
    <source>
        <strain evidence="1 2">CP-5</strain>
    </source>
</reference>
<gene>
    <name evidence="1" type="ORF">Ga0123461_1066</name>
</gene>
<evidence type="ECO:0000313" key="1">
    <source>
        <dbReference type="EMBL" id="ATX79485.1"/>
    </source>
</evidence>
<sequence length="58" mass="6306">MHNNSSRGVLEALRLTATEGPRLISDYLMLKQLVLMTAGKSKEGLLLSTSGTKLFKEG</sequence>
<name>A0A2K8KX38_MARES</name>
<organism evidence="1 2">
    <name type="scientific">Mariprofundus aestuarium</name>
    <dbReference type="NCBI Taxonomy" id="1921086"/>
    <lineage>
        <taxon>Bacteria</taxon>
        <taxon>Pseudomonadati</taxon>
        <taxon>Pseudomonadota</taxon>
        <taxon>Candidatius Mariprofundia</taxon>
        <taxon>Mariprofundales</taxon>
        <taxon>Mariprofundaceae</taxon>
        <taxon>Mariprofundus</taxon>
    </lineage>
</organism>
<keyword evidence="2" id="KW-1185">Reference proteome</keyword>
<dbReference type="Proteomes" id="UP000231701">
    <property type="component" value="Chromosome"/>
</dbReference>
<dbReference type="KEGG" id="maes:Ga0123461_1066"/>
<dbReference type="EMBL" id="CP018799">
    <property type="protein sequence ID" value="ATX79485.1"/>
    <property type="molecule type" value="Genomic_DNA"/>
</dbReference>
<evidence type="ECO:0000313" key="2">
    <source>
        <dbReference type="Proteomes" id="UP000231701"/>
    </source>
</evidence>
<protein>
    <submittedName>
        <fullName evidence="1">Uncharacterized protein</fullName>
    </submittedName>
</protein>
<proteinExistence type="predicted"/>
<dbReference type="AlphaFoldDB" id="A0A2K8KX38"/>